<evidence type="ECO:0000256" key="5">
    <source>
        <dbReference type="PROSITE-ProRule" id="PRU00449"/>
    </source>
</evidence>
<dbReference type="SUPFAM" id="SSF118310">
    <property type="entry name" value="AN1-like Zinc finger"/>
    <property type="match status" value="2"/>
</dbReference>
<feature type="compositionally biased region" description="Low complexity" evidence="6">
    <location>
        <begin position="173"/>
        <end position="201"/>
    </location>
</feature>
<dbReference type="Gene3D" id="4.10.1110.10">
    <property type="entry name" value="AN1-like Zinc finger"/>
    <property type="match status" value="2"/>
</dbReference>
<dbReference type="GeneID" id="25264864"/>
<evidence type="ECO:0000259" key="7">
    <source>
        <dbReference type="PROSITE" id="PS51039"/>
    </source>
</evidence>
<sequence>MHDPTTNLTHASRSAAPMLWIGERCHLEICHREDFLPFKCKDCHENFCVDHYKPDLHSCPSASSSRSSADFYVPLCPLCHEPPTGWKRDEDPNIAMERHLSARPRSAGACKALGIDGMLKDEQAPQMRAKVEKECRFRKCRKIMVVPITCQKCRQSFCPSHRAPQQHECSTSANASASSSKSGSTVSLPSSSSIAKSGSSRAKSKAMPSSANAVAANAAATIKAKVSALGSTRSNSSGATQPYTTRTVSSSAAPSKAEATPPQQASAPNAGSSTFNFFDKTDKWVPRPLFAQG</sequence>
<dbReference type="Proteomes" id="UP000027361">
    <property type="component" value="Unassembled WGS sequence"/>
</dbReference>
<feature type="domain" description="AN1-type" evidence="7">
    <location>
        <begin position="19"/>
        <end position="67"/>
    </location>
</feature>
<dbReference type="Pfam" id="PF25403">
    <property type="entry name" value="zf-C2H2_ZFAND2"/>
    <property type="match status" value="1"/>
</dbReference>
<dbReference type="InterPro" id="IPR000058">
    <property type="entry name" value="Znf_AN1"/>
</dbReference>
<dbReference type="HOGENOM" id="CLU_061621_0_0_1"/>
<gene>
    <name evidence="8" type="ORF">K437DRAFT_258048</name>
</gene>
<evidence type="ECO:0000313" key="9">
    <source>
        <dbReference type="Proteomes" id="UP000027361"/>
    </source>
</evidence>
<evidence type="ECO:0000256" key="6">
    <source>
        <dbReference type="SAM" id="MobiDB-lite"/>
    </source>
</evidence>
<dbReference type="EMBL" id="JMSN01000074">
    <property type="protein sequence ID" value="KDN41965.1"/>
    <property type="molecule type" value="Genomic_DNA"/>
</dbReference>
<keyword evidence="2" id="KW-0677">Repeat</keyword>
<dbReference type="InParanoid" id="A0A066VTT1"/>
<feature type="compositionally biased region" description="Polar residues" evidence="6">
    <location>
        <begin position="229"/>
        <end position="253"/>
    </location>
</feature>
<name>A0A066VTT1_TILAU</name>
<accession>A0A066VTT1</accession>
<keyword evidence="4" id="KW-0862">Zinc</keyword>
<dbReference type="PANTHER" id="PTHR14677">
    <property type="entry name" value="ARSENITE INDUCUBLE RNA ASSOCIATED PROTEIN AIP-1-RELATED"/>
    <property type="match status" value="1"/>
</dbReference>
<evidence type="ECO:0000313" key="8">
    <source>
        <dbReference type="EMBL" id="KDN41965.1"/>
    </source>
</evidence>
<feature type="region of interest" description="Disordered" evidence="6">
    <location>
        <begin position="228"/>
        <end position="279"/>
    </location>
</feature>
<keyword evidence="3 5" id="KW-0863">Zinc-finger</keyword>
<dbReference type="STRING" id="1037660.A0A066VTT1"/>
<keyword evidence="1" id="KW-0479">Metal-binding</keyword>
<keyword evidence="9" id="KW-1185">Reference proteome</keyword>
<comment type="caution">
    <text evidence="8">The sequence shown here is derived from an EMBL/GenBank/DDBJ whole genome shotgun (WGS) entry which is preliminary data.</text>
</comment>
<dbReference type="InterPro" id="IPR057357">
    <property type="entry name" value="Znf-C2H2_ZFAND2A/B"/>
</dbReference>
<dbReference type="OrthoDB" id="431929at2759"/>
<evidence type="ECO:0000256" key="4">
    <source>
        <dbReference type="ARBA" id="ARBA00022833"/>
    </source>
</evidence>
<dbReference type="GO" id="GO:0008270">
    <property type="term" value="F:zinc ion binding"/>
    <property type="evidence" value="ECO:0007669"/>
    <property type="project" value="UniProtKB-KW"/>
</dbReference>
<evidence type="ECO:0000256" key="3">
    <source>
        <dbReference type="ARBA" id="ARBA00022771"/>
    </source>
</evidence>
<dbReference type="PANTHER" id="PTHR14677:SF40">
    <property type="entry name" value="CDC48-ASSOCIATED UBIQUITIN-LIKE_ZINC FINGER PROTEIN 1"/>
    <property type="match status" value="1"/>
</dbReference>
<dbReference type="GO" id="GO:0005737">
    <property type="term" value="C:cytoplasm"/>
    <property type="evidence" value="ECO:0007669"/>
    <property type="project" value="TreeGrafter"/>
</dbReference>
<dbReference type="InterPro" id="IPR035896">
    <property type="entry name" value="AN1-like_Znf"/>
</dbReference>
<proteinExistence type="predicted"/>
<dbReference type="PROSITE" id="PS51039">
    <property type="entry name" value="ZF_AN1"/>
    <property type="match status" value="2"/>
</dbReference>
<feature type="region of interest" description="Disordered" evidence="6">
    <location>
        <begin position="173"/>
        <end position="207"/>
    </location>
</feature>
<organism evidence="8 9">
    <name type="scientific">Tilletiaria anomala (strain ATCC 24038 / CBS 436.72 / UBC 951)</name>
    <dbReference type="NCBI Taxonomy" id="1037660"/>
    <lineage>
        <taxon>Eukaryota</taxon>
        <taxon>Fungi</taxon>
        <taxon>Dikarya</taxon>
        <taxon>Basidiomycota</taxon>
        <taxon>Ustilaginomycotina</taxon>
        <taxon>Exobasidiomycetes</taxon>
        <taxon>Georgefischeriales</taxon>
        <taxon>Tilletiariaceae</taxon>
        <taxon>Tilletiaria</taxon>
    </lineage>
</organism>
<dbReference type="SMART" id="SM00154">
    <property type="entry name" value="ZnF_AN1"/>
    <property type="match status" value="2"/>
</dbReference>
<protein>
    <recommendedName>
        <fullName evidence="7">AN1-type domain-containing protein</fullName>
    </recommendedName>
</protein>
<dbReference type="RefSeq" id="XP_013241900.1">
    <property type="nucleotide sequence ID" value="XM_013386446.1"/>
</dbReference>
<reference evidence="8 9" key="1">
    <citation type="submission" date="2014-05" db="EMBL/GenBank/DDBJ databases">
        <title>Draft genome sequence of a rare smut relative, Tilletiaria anomala UBC 951.</title>
        <authorList>
            <consortium name="DOE Joint Genome Institute"/>
            <person name="Toome M."/>
            <person name="Kuo A."/>
            <person name="Henrissat B."/>
            <person name="Lipzen A."/>
            <person name="Tritt A."/>
            <person name="Yoshinaga Y."/>
            <person name="Zane M."/>
            <person name="Barry K."/>
            <person name="Grigoriev I.V."/>
            <person name="Spatafora J.W."/>
            <person name="Aimea M.C."/>
        </authorList>
    </citation>
    <scope>NUCLEOTIDE SEQUENCE [LARGE SCALE GENOMIC DNA]</scope>
    <source>
        <strain evidence="8 9">UBC 951</strain>
    </source>
</reference>
<evidence type="ECO:0000256" key="1">
    <source>
        <dbReference type="ARBA" id="ARBA00022723"/>
    </source>
</evidence>
<dbReference type="OMA" id="DESKHNR"/>
<dbReference type="AlphaFoldDB" id="A0A066VTT1"/>
<feature type="compositionally biased region" description="Polar residues" evidence="6">
    <location>
        <begin position="261"/>
        <end position="276"/>
    </location>
</feature>
<feature type="domain" description="AN1-type" evidence="7">
    <location>
        <begin position="129"/>
        <end position="177"/>
    </location>
</feature>
<evidence type="ECO:0000256" key="2">
    <source>
        <dbReference type="ARBA" id="ARBA00022737"/>
    </source>
</evidence>
<dbReference type="Pfam" id="PF01428">
    <property type="entry name" value="zf-AN1"/>
    <property type="match status" value="2"/>
</dbReference>